<dbReference type="InterPro" id="IPR000109">
    <property type="entry name" value="POT_fam"/>
</dbReference>
<dbReference type="Proteomes" id="UP000005239">
    <property type="component" value="Unassembled WGS sequence"/>
</dbReference>
<dbReference type="SUPFAM" id="SSF103473">
    <property type="entry name" value="MFS general substrate transporter"/>
    <property type="match status" value="1"/>
</dbReference>
<dbReference type="Pfam" id="PF00854">
    <property type="entry name" value="PTR2"/>
    <property type="match status" value="2"/>
</dbReference>
<evidence type="ECO:0000256" key="10">
    <source>
        <dbReference type="RuleBase" id="RU003755"/>
    </source>
</evidence>
<keyword evidence="5" id="KW-0571">Peptide transport</keyword>
<dbReference type="NCBIfam" id="TIGR00926">
    <property type="entry name" value="2A1704"/>
    <property type="match status" value="1"/>
</dbReference>
<keyword evidence="6" id="KW-0653">Protein transport</keyword>
<keyword evidence="3 10" id="KW-0813">Transport</keyword>
<dbReference type="EnsemblMetazoa" id="PPA33781.1">
    <property type="protein sequence ID" value="PPA33781.1"/>
    <property type="gene ID" value="WBGene00272150"/>
</dbReference>
<keyword evidence="7" id="KW-1133">Transmembrane helix</keyword>
<dbReference type="GO" id="GO:0071916">
    <property type="term" value="F:dipeptide transmembrane transporter activity"/>
    <property type="evidence" value="ECO:0000318"/>
    <property type="project" value="GO_Central"/>
</dbReference>
<dbReference type="GO" id="GO:0016324">
    <property type="term" value="C:apical plasma membrane"/>
    <property type="evidence" value="ECO:0000318"/>
    <property type="project" value="GO_Central"/>
</dbReference>
<gene>
    <name evidence="11" type="primary">WBGene00272150</name>
</gene>
<reference evidence="11" key="2">
    <citation type="submission" date="2022-06" db="UniProtKB">
        <authorList>
            <consortium name="EnsemblMetazoa"/>
        </authorList>
    </citation>
    <scope>IDENTIFICATION</scope>
    <source>
        <strain evidence="11">PS312</strain>
    </source>
</reference>
<evidence type="ECO:0000256" key="5">
    <source>
        <dbReference type="ARBA" id="ARBA00022856"/>
    </source>
</evidence>
<dbReference type="InterPro" id="IPR036259">
    <property type="entry name" value="MFS_trans_sf"/>
</dbReference>
<dbReference type="InterPro" id="IPR004768">
    <property type="entry name" value="Oligopep_transport"/>
</dbReference>
<name>A0A2A6BT75_PRIPA</name>
<accession>A0A2A6BT75</accession>
<evidence type="ECO:0000313" key="11">
    <source>
        <dbReference type="EnsemblMetazoa" id="PPA33781.1"/>
    </source>
</evidence>
<evidence type="ECO:0000256" key="7">
    <source>
        <dbReference type="ARBA" id="ARBA00022989"/>
    </source>
</evidence>
<accession>A0A8R1YQG5</accession>
<organism evidence="11 12">
    <name type="scientific">Pristionchus pacificus</name>
    <name type="common">Parasitic nematode worm</name>
    <dbReference type="NCBI Taxonomy" id="54126"/>
    <lineage>
        <taxon>Eukaryota</taxon>
        <taxon>Metazoa</taxon>
        <taxon>Ecdysozoa</taxon>
        <taxon>Nematoda</taxon>
        <taxon>Chromadorea</taxon>
        <taxon>Rhabditida</taxon>
        <taxon>Rhabditina</taxon>
        <taxon>Diplogasteromorpha</taxon>
        <taxon>Diplogasteroidea</taxon>
        <taxon>Neodiplogasteridae</taxon>
        <taxon>Pristionchus</taxon>
    </lineage>
</organism>
<comment type="similarity">
    <text evidence="2 10">Belongs to the major facilitator superfamily. Proton-dependent oligopeptide transporter (POT/PTR) (TC 2.A.17) family.</text>
</comment>
<comment type="subcellular location">
    <subcellularLocation>
        <location evidence="1 10">Membrane</location>
        <topology evidence="1 10">Multi-pass membrane protein</topology>
    </subcellularLocation>
</comment>
<evidence type="ECO:0000256" key="8">
    <source>
        <dbReference type="ARBA" id="ARBA00023136"/>
    </source>
</evidence>
<keyword evidence="4 10" id="KW-0812">Transmembrane</keyword>
<evidence type="ECO:0000256" key="3">
    <source>
        <dbReference type="ARBA" id="ARBA00022448"/>
    </source>
</evidence>
<dbReference type="AlphaFoldDB" id="A0A2A6BT75"/>
<evidence type="ECO:0000256" key="6">
    <source>
        <dbReference type="ARBA" id="ARBA00022927"/>
    </source>
</evidence>
<keyword evidence="8" id="KW-0472">Membrane</keyword>
<reference evidence="12" key="1">
    <citation type="journal article" date="2008" name="Nat. Genet.">
        <title>The Pristionchus pacificus genome provides a unique perspective on nematode lifestyle and parasitism.</title>
        <authorList>
            <person name="Dieterich C."/>
            <person name="Clifton S.W."/>
            <person name="Schuster L.N."/>
            <person name="Chinwalla A."/>
            <person name="Delehaunty K."/>
            <person name="Dinkelacker I."/>
            <person name="Fulton L."/>
            <person name="Fulton R."/>
            <person name="Godfrey J."/>
            <person name="Minx P."/>
            <person name="Mitreva M."/>
            <person name="Roeseler W."/>
            <person name="Tian H."/>
            <person name="Witte H."/>
            <person name="Yang S.P."/>
            <person name="Wilson R.K."/>
            <person name="Sommer R.J."/>
        </authorList>
    </citation>
    <scope>NUCLEOTIDE SEQUENCE [LARGE SCALE GENOMIC DNA]</scope>
    <source>
        <strain evidence="12">PS312</strain>
    </source>
</reference>
<evidence type="ECO:0000256" key="2">
    <source>
        <dbReference type="ARBA" id="ARBA00005982"/>
    </source>
</evidence>
<evidence type="ECO:0000256" key="4">
    <source>
        <dbReference type="ARBA" id="ARBA00022692"/>
    </source>
</evidence>
<dbReference type="FunFam" id="1.20.1250.20:FF:000537">
    <property type="entry name" value="Peptide transporter family 2"/>
    <property type="match status" value="1"/>
</dbReference>
<protein>
    <recommendedName>
        <fullName evidence="9">Oligopeptide transporter 1</fullName>
    </recommendedName>
</protein>
<evidence type="ECO:0000256" key="1">
    <source>
        <dbReference type="ARBA" id="ARBA00004141"/>
    </source>
</evidence>
<dbReference type="FunFam" id="1.20.1250.20:FF:000049">
    <property type="entry name" value="Solute carrier family 15 member 2"/>
    <property type="match status" value="1"/>
</dbReference>
<dbReference type="OrthoDB" id="205993at2759"/>
<dbReference type="Gene3D" id="1.20.1250.20">
    <property type="entry name" value="MFS general substrate transporter like domains"/>
    <property type="match status" value="2"/>
</dbReference>
<dbReference type="PROSITE" id="PS01023">
    <property type="entry name" value="PTR2_2"/>
    <property type="match status" value="1"/>
</dbReference>
<proteinExistence type="inferred from homology"/>
<evidence type="ECO:0000256" key="9">
    <source>
        <dbReference type="ARBA" id="ARBA00078114"/>
    </source>
</evidence>
<evidence type="ECO:0000313" key="12">
    <source>
        <dbReference type="Proteomes" id="UP000005239"/>
    </source>
</evidence>
<dbReference type="GO" id="GO:0140206">
    <property type="term" value="P:dipeptide import across plasma membrane"/>
    <property type="evidence" value="ECO:0000318"/>
    <property type="project" value="GO_Central"/>
</dbReference>
<dbReference type="CDD" id="cd17347">
    <property type="entry name" value="MFS_SLC15A1_2_like"/>
    <property type="match status" value="1"/>
</dbReference>
<dbReference type="InterPro" id="IPR018456">
    <property type="entry name" value="PTR2_symporter_CS"/>
</dbReference>
<dbReference type="GO" id="GO:0015031">
    <property type="term" value="P:protein transport"/>
    <property type="evidence" value="ECO:0007669"/>
    <property type="project" value="UniProtKB-KW"/>
</dbReference>
<dbReference type="GO" id="GO:0005886">
    <property type="term" value="C:plasma membrane"/>
    <property type="evidence" value="ECO:0000318"/>
    <property type="project" value="GO_Central"/>
</dbReference>
<sequence length="811" mass="90639">MTADSKEKEMEGDLPAAIAPPRDGMRVYTTWPEMIKHWPKTTLCIVSNEFCERFSYYGMRTVLTFYILNVLKFDSNTSTIFFNAFSIVAYLTPMLGSVLADGYIGKFWTIFSVSIFYALGQVMLAVASTQNWTSSVHPWMDLVGLIVIALGTGGIKPCVSAFGADQFEQGQERMLSVYFSMFYFSINAGAMISTFVSPIFRAQPCLGQDSCYPLSFGIPAVLMVIATVIFMIGSPWYKKRPPTENVFGEIARLIGGAIGNKYSKTKNAGPTNHWLEHYLDTHECANDPKCMALKGTKKKTQHLCQKKQYVSDVISLLKIIVMFVPVPMFWALYDQQGSIWLLQGIQMDCQVFGILLLPDQMQTLNAVLILCYIPLFQVVVYPLVGKCFKITPLRKMVIGGWLAALAFLITGFVQLQVNNTLPLLPKSGESFASFMNVYEKDCNISVWRLDDKMAPMGDPFVLPANTDKYTFHVPAGRTTFRVAYDGASCAGRKAEDVPVDLGEKQVYYVAVGPDGTVYTQVGTDKPTEGTGEFSMGITMFTNDNYNGSLCVCRQTTKNFDKNHPCDARSPADFYYWETDYNQHTDDRANFIDVMNQPGKNNKDRSVTSYVFKPVDVSDTGIGFEINGQGGVYNFVVTGEGDVTGDSEQNELHVYQVVQDNKVSILWQVPQIIVITAGEILFSVTGYELAYSQTAPSMKTLVQALWLLTTAIGDSIIVLITALDLFDDMAVQFFAYSGLMFLVICIYALMAIFFFEYNYYTKPEELDDDDDEDAELDAIEHNAHVNNGFYGDTEKRQLSIAESDNNSVTLRI</sequence>
<keyword evidence="12" id="KW-1185">Reference proteome</keyword>
<dbReference type="PANTHER" id="PTHR11654">
    <property type="entry name" value="OLIGOPEPTIDE TRANSPORTER-RELATED"/>
    <property type="match status" value="1"/>
</dbReference>
<dbReference type="PROSITE" id="PS01022">
    <property type="entry name" value="PTR2_1"/>
    <property type="match status" value="1"/>
</dbReference>